<dbReference type="EMBL" id="CP017831">
    <property type="protein sequence ID" value="AOZ96223.1"/>
    <property type="molecule type" value="Genomic_DNA"/>
</dbReference>
<dbReference type="InterPro" id="IPR014781">
    <property type="entry name" value="Anthrax_toxin_lethal/edema_N/C"/>
</dbReference>
<dbReference type="OrthoDB" id="2025166at2"/>
<feature type="signal peptide" evidence="1">
    <location>
        <begin position="1"/>
        <end position="26"/>
    </location>
</feature>
<protein>
    <recommendedName>
        <fullName evidence="2">Anthrax toxin lethal/endema factor N-/C-terminal domain-containing protein</fullName>
    </recommendedName>
</protein>
<evidence type="ECO:0000313" key="4">
    <source>
        <dbReference type="Proteomes" id="UP000179284"/>
    </source>
</evidence>
<dbReference type="KEGG" id="bhu:bhn_I1189"/>
<dbReference type="CDD" id="cd20184">
    <property type="entry name" value="M34_peptidase_like"/>
    <property type="match status" value="1"/>
</dbReference>
<dbReference type="Gene3D" id="3.40.390.10">
    <property type="entry name" value="Collagenase (Catalytic Domain)"/>
    <property type="match status" value="1"/>
</dbReference>
<gene>
    <name evidence="3" type="ORF">bhn_I1189</name>
</gene>
<dbReference type="AlphaFoldDB" id="A0A1D9P142"/>
<feature type="domain" description="Anthrax toxin lethal/endema factor N-/C-terminal" evidence="2">
    <location>
        <begin position="112"/>
        <end position="184"/>
    </location>
</feature>
<dbReference type="SUPFAM" id="SSF55486">
    <property type="entry name" value="Metalloproteases ('zincins'), catalytic domain"/>
    <property type="match status" value="1"/>
</dbReference>
<dbReference type="InterPro" id="IPR024079">
    <property type="entry name" value="MetalloPept_cat_dom_sf"/>
</dbReference>
<evidence type="ECO:0000259" key="2">
    <source>
        <dbReference type="Pfam" id="PF07737"/>
    </source>
</evidence>
<evidence type="ECO:0000313" key="3">
    <source>
        <dbReference type="EMBL" id="AOZ96223.1"/>
    </source>
</evidence>
<proteinExistence type="predicted"/>
<feature type="chain" id="PRO_5009444064" description="Anthrax toxin lethal/endema factor N-/C-terminal domain-containing protein" evidence="1">
    <location>
        <begin position="27"/>
        <end position="329"/>
    </location>
</feature>
<dbReference type="Proteomes" id="UP000179284">
    <property type="component" value="Chromosome I"/>
</dbReference>
<accession>A0A1D9P142</accession>
<keyword evidence="4" id="KW-1185">Reference proteome</keyword>
<name>A0A1D9P142_9FIRM</name>
<organism evidence="3 4">
    <name type="scientific">Butyrivibrio hungatei</name>
    <dbReference type="NCBI Taxonomy" id="185008"/>
    <lineage>
        <taxon>Bacteria</taxon>
        <taxon>Bacillati</taxon>
        <taxon>Bacillota</taxon>
        <taxon>Clostridia</taxon>
        <taxon>Lachnospirales</taxon>
        <taxon>Lachnospiraceae</taxon>
        <taxon>Butyrivibrio</taxon>
    </lineage>
</organism>
<dbReference type="Pfam" id="PF07737">
    <property type="entry name" value="ATLF"/>
    <property type="match status" value="1"/>
</dbReference>
<dbReference type="RefSeq" id="WP_071175932.1">
    <property type="nucleotide sequence ID" value="NZ_CP017831.1"/>
</dbReference>
<reference evidence="4" key="1">
    <citation type="submission" date="2016-10" db="EMBL/GenBank/DDBJ databases">
        <title>The complete genome sequence of the rumen bacterium Butyrivibrio hungatei MB2003.</title>
        <authorList>
            <person name="Palevich N."/>
            <person name="Kelly W.J."/>
            <person name="Leahy S.C."/>
            <person name="Altermann E."/>
            <person name="Rakonjac J."/>
            <person name="Attwood G.T."/>
        </authorList>
    </citation>
    <scope>NUCLEOTIDE SEQUENCE [LARGE SCALE GENOMIC DNA]</scope>
    <source>
        <strain evidence="4">MB2003</strain>
    </source>
</reference>
<sequence>MKKMKTILIFLCSLLLVSISSVTAYASCPISESNDADASAEAEKYYNMIPSSLRAQFESEGWEILIKDVASVNLASAALGGTVGGGYVAGFTHSLSRMIILSNTDAGGAMNHEFGHYFDYSKGMASDSALFQDIYANEKSCFDGGSNDYAMSDAGEYFAEAFREYVECAGYLKSTCPRTYSFIDGYMIAYGGTSTNDVYDLTRCESHIVGKVAKAAADATAQAAISAAQAIIDSGADLVGANAPKLDGFLDEYNELIDGINNDPEGYAQKKTDEWKDYLENIDWDKKKEDVRKDVHEKTDKFNKKLEDTEYWENKGKELGNTINSWFGG</sequence>
<dbReference type="GO" id="GO:0008237">
    <property type="term" value="F:metallopeptidase activity"/>
    <property type="evidence" value="ECO:0007669"/>
    <property type="project" value="InterPro"/>
</dbReference>
<keyword evidence="1" id="KW-0732">Signal</keyword>
<evidence type="ECO:0000256" key="1">
    <source>
        <dbReference type="SAM" id="SignalP"/>
    </source>
</evidence>